<dbReference type="HAMAP" id="MF_00100_B">
    <property type="entry name" value="IF_2_B"/>
    <property type="match status" value="1"/>
</dbReference>
<dbReference type="InterPro" id="IPR000178">
    <property type="entry name" value="TF_IF2_bacterial-like"/>
</dbReference>
<dbReference type="Pfam" id="PF22042">
    <property type="entry name" value="EF-G_D2"/>
    <property type="match status" value="1"/>
</dbReference>
<dbReference type="RefSeq" id="WP_377908269.1">
    <property type="nucleotide sequence ID" value="NZ_JBHSGK010000003.1"/>
</dbReference>
<evidence type="ECO:0000256" key="10">
    <source>
        <dbReference type="SAM" id="MobiDB-lite"/>
    </source>
</evidence>
<dbReference type="InterPro" id="IPR015760">
    <property type="entry name" value="TIF_IF2"/>
</dbReference>
<keyword evidence="4 8" id="KW-0547">Nucleotide-binding</keyword>
<evidence type="ECO:0000256" key="9">
    <source>
        <dbReference type="RuleBase" id="RU000644"/>
    </source>
</evidence>
<evidence type="ECO:0000256" key="8">
    <source>
        <dbReference type="HAMAP-Rule" id="MF_00100"/>
    </source>
</evidence>
<feature type="binding site" evidence="8">
    <location>
        <begin position="249"/>
        <end position="253"/>
    </location>
    <ligand>
        <name>GTP</name>
        <dbReference type="ChEBI" id="CHEBI:37565"/>
    </ligand>
</feature>
<evidence type="ECO:0000313" key="12">
    <source>
        <dbReference type="EMBL" id="MFC4735647.1"/>
    </source>
</evidence>
<dbReference type="CDD" id="cd03702">
    <property type="entry name" value="IF2_mtIF2_II"/>
    <property type="match status" value="1"/>
</dbReference>
<organism evidence="12 13">
    <name type="scientific">Bacillus daqingensis</name>
    <dbReference type="NCBI Taxonomy" id="872396"/>
    <lineage>
        <taxon>Bacteria</taxon>
        <taxon>Bacillati</taxon>
        <taxon>Bacillota</taxon>
        <taxon>Bacilli</taxon>
        <taxon>Bacillales</taxon>
        <taxon>Bacillaceae</taxon>
        <taxon>Bacillus</taxon>
    </lineage>
</organism>
<dbReference type="Pfam" id="PF00009">
    <property type="entry name" value="GTP_EFTU"/>
    <property type="match status" value="1"/>
</dbReference>
<comment type="similarity">
    <text evidence="1 8 9">Belongs to the TRAFAC class translation factor GTPase superfamily. Classic translation factor GTPase family. IF-2 subfamily.</text>
</comment>
<evidence type="ECO:0000256" key="2">
    <source>
        <dbReference type="ARBA" id="ARBA00020675"/>
    </source>
</evidence>
<evidence type="ECO:0000259" key="11">
    <source>
        <dbReference type="PROSITE" id="PS51722"/>
    </source>
</evidence>
<dbReference type="PANTHER" id="PTHR43381">
    <property type="entry name" value="TRANSLATION INITIATION FACTOR IF-2-RELATED"/>
    <property type="match status" value="1"/>
</dbReference>
<dbReference type="InterPro" id="IPR005225">
    <property type="entry name" value="Small_GTP-bd"/>
</dbReference>
<comment type="function">
    <text evidence="7 8 9">One of the essential components for the initiation of protein synthesis. Protects formylmethionyl-tRNA from spontaneous hydrolysis and promotes its binding to the 30S ribosomal subunits. Also involved in the hydrolysis of GTP during the formation of the 70S ribosomal complex.</text>
</comment>
<evidence type="ECO:0000256" key="1">
    <source>
        <dbReference type="ARBA" id="ARBA00007733"/>
    </source>
</evidence>
<keyword evidence="5 8" id="KW-0648">Protein biosynthesis</keyword>
<dbReference type="NCBIfam" id="TIGR00487">
    <property type="entry name" value="IF-2"/>
    <property type="match status" value="1"/>
</dbReference>
<feature type="binding site" evidence="8">
    <location>
        <begin position="303"/>
        <end position="306"/>
    </location>
    <ligand>
        <name>GTP</name>
        <dbReference type="ChEBI" id="CHEBI:37565"/>
    </ligand>
</feature>
<feature type="domain" description="Tr-type G" evidence="11">
    <location>
        <begin position="194"/>
        <end position="363"/>
    </location>
</feature>
<keyword evidence="8" id="KW-0963">Cytoplasm</keyword>
<feature type="compositionally biased region" description="Basic and acidic residues" evidence="10">
    <location>
        <begin position="42"/>
        <end position="54"/>
    </location>
</feature>
<dbReference type="PROSITE" id="PS01176">
    <property type="entry name" value="IF2"/>
    <property type="match status" value="1"/>
</dbReference>
<dbReference type="Pfam" id="PF04760">
    <property type="entry name" value="IF2_N"/>
    <property type="match status" value="2"/>
</dbReference>
<dbReference type="InterPro" id="IPR000795">
    <property type="entry name" value="T_Tr_GTP-bd_dom"/>
</dbReference>
<dbReference type="InterPro" id="IPR006847">
    <property type="entry name" value="IF2_N"/>
</dbReference>
<feature type="region of interest" description="G-domain" evidence="8">
    <location>
        <begin position="197"/>
        <end position="345"/>
    </location>
</feature>
<dbReference type="PROSITE" id="PS51722">
    <property type="entry name" value="G_TR_2"/>
    <property type="match status" value="1"/>
</dbReference>
<evidence type="ECO:0000256" key="7">
    <source>
        <dbReference type="ARBA" id="ARBA00025162"/>
    </source>
</evidence>
<dbReference type="PANTHER" id="PTHR43381:SF5">
    <property type="entry name" value="TR-TYPE G DOMAIN-CONTAINING PROTEIN"/>
    <property type="match status" value="1"/>
</dbReference>
<dbReference type="SUPFAM" id="SSF50447">
    <property type="entry name" value="Translation proteins"/>
    <property type="match status" value="2"/>
</dbReference>
<keyword evidence="6 8" id="KW-0342">GTP-binding</keyword>
<accession>A0ABV9NQY8</accession>
<dbReference type="Pfam" id="PF11987">
    <property type="entry name" value="IF-2"/>
    <property type="match status" value="1"/>
</dbReference>
<dbReference type="InterPro" id="IPR044145">
    <property type="entry name" value="IF2_II"/>
</dbReference>
<gene>
    <name evidence="8 12" type="primary">infB</name>
    <name evidence="12" type="ORF">ACFO4L_03515</name>
</gene>
<dbReference type="InterPro" id="IPR036925">
    <property type="entry name" value="TIF_IF2_dom3_sf"/>
</dbReference>
<reference evidence="13" key="1">
    <citation type="journal article" date="2019" name="Int. J. Syst. Evol. Microbiol.">
        <title>The Global Catalogue of Microorganisms (GCM) 10K type strain sequencing project: providing services to taxonomists for standard genome sequencing and annotation.</title>
        <authorList>
            <consortium name="The Broad Institute Genomics Platform"/>
            <consortium name="The Broad Institute Genome Sequencing Center for Infectious Disease"/>
            <person name="Wu L."/>
            <person name="Ma J."/>
        </authorList>
    </citation>
    <scope>NUCLEOTIDE SEQUENCE [LARGE SCALE GENOMIC DNA]</scope>
    <source>
        <strain evidence="13">JCM 12165</strain>
    </source>
</reference>
<dbReference type="InterPro" id="IPR023115">
    <property type="entry name" value="TIF_IF2_dom3"/>
</dbReference>
<proteinExistence type="inferred from homology"/>
<dbReference type="Gene3D" id="3.40.50.10050">
    <property type="entry name" value="Translation initiation factor IF- 2, domain 3"/>
    <property type="match status" value="1"/>
</dbReference>
<dbReference type="InterPro" id="IPR027417">
    <property type="entry name" value="P-loop_NTPase"/>
</dbReference>
<protein>
    <recommendedName>
        <fullName evidence="2 8">Translation initiation factor IF-2</fullName>
    </recommendedName>
</protein>
<dbReference type="CDD" id="cd03692">
    <property type="entry name" value="mtIF2_IVc"/>
    <property type="match status" value="1"/>
</dbReference>
<dbReference type="Gene3D" id="2.40.30.10">
    <property type="entry name" value="Translation factors"/>
    <property type="match status" value="2"/>
</dbReference>
<dbReference type="GO" id="GO:0003743">
    <property type="term" value="F:translation initiation factor activity"/>
    <property type="evidence" value="ECO:0007669"/>
    <property type="project" value="UniProtKB-KW"/>
</dbReference>
<dbReference type="Proteomes" id="UP001595896">
    <property type="component" value="Unassembled WGS sequence"/>
</dbReference>
<dbReference type="NCBIfam" id="TIGR00231">
    <property type="entry name" value="small_GTP"/>
    <property type="match status" value="1"/>
</dbReference>
<dbReference type="SUPFAM" id="SSF52156">
    <property type="entry name" value="Initiation factor IF2/eIF5b, domain 3"/>
    <property type="match status" value="1"/>
</dbReference>
<evidence type="ECO:0000256" key="4">
    <source>
        <dbReference type="ARBA" id="ARBA00022741"/>
    </source>
</evidence>
<feature type="binding site" evidence="8">
    <location>
        <begin position="203"/>
        <end position="210"/>
    </location>
    <ligand>
        <name>GTP</name>
        <dbReference type="ChEBI" id="CHEBI:37565"/>
    </ligand>
</feature>
<dbReference type="EMBL" id="JBHSGK010000003">
    <property type="protein sequence ID" value="MFC4735647.1"/>
    <property type="molecule type" value="Genomic_DNA"/>
</dbReference>
<keyword evidence="3 8" id="KW-0396">Initiation factor</keyword>
<evidence type="ECO:0000256" key="3">
    <source>
        <dbReference type="ARBA" id="ARBA00022540"/>
    </source>
</evidence>
<keyword evidence="13" id="KW-1185">Reference proteome</keyword>
<evidence type="ECO:0000256" key="6">
    <source>
        <dbReference type="ARBA" id="ARBA00023134"/>
    </source>
</evidence>
<dbReference type="Gene3D" id="3.40.50.300">
    <property type="entry name" value="P-loop containing nucleotide triphosphate hydrolases"/>
    <property type="match status" value="1"/>
</dbReference>
<dbReference type="InterPro" id="IPR009000">
    <property type="entry name" value="Transl_B-barrel_sf"/>
</dbReference>
<dbReference type="CDD" id="cd01887">
    <property type="entry name" value="IF2_eIF5B"/>
    <property type="match status" value="1"/>
</dbReference>
<comment type="caution">
    <text evidence="12">The sequence shown here is derived from an EMBL/GenBank/DDBJ whole genome shotgun (WGS) entry which is preliminary data.</text>
</comment>
<dbReference type="SUPFAM" id="SSF52540">
    <property type="entry name" value="P-loop containing nucleoside triphosphate hydrolases"/>
    <property type="match status" value="1"/>
</dbReference>
<feature type="region of interest" description="Disordered" evidence="10">
    <location>
        <begin position="41"/>
        <end position="112"/>
    </location>
</feature>
<evidence type="ECO:0000313" key="13">
    <source>
        <dbReference type="Proteomes" id="UP001595896"/>
    </source>
</evidence>
<sequence>MSKMRIYEYAKQKNVTSKEIITKLGKMGIEVNNHMSVITQDTIDKLEGKNEKKVSSKPKRSGENAPVKQKNNSKPNANKKPGQKNNRSQQNSRGGGRKGGPKPQKQKPAMPASITYELPITIAEFAGKLNKEPSEIIKKLMGLGTMATINQELDNTTIELLGEEFGVEVEEKIVVDEAEFENMIQEDAPEDLQERSPVVTIMGHVDHGKTTLLDSIRHTKVTAGEAGGITQHIGAYQVEENGKKITFLDTPGHAAFTTMRARGAQATDITILVVAADDGVMPQTVEAINHAKAADVPIIVAVNKIDKEGSNPDRVMQELTEHGLVAEAWGGETIFVNVSAIQGEGIDELLEMILLVSEVGELKANPNKEANGTVVEAELDRGRGPVATLLVQGGTLRVGDAIVVGNTYGKVRAMVNDIGRRVKEAGPSMPVEITGLNDVPQAGDQFKVFKDEKKARQIGETRSMREKVASRKQNSTVSLDDLFDQIQQGEIKDINIIVKADVQGSAEAMKGSLEKIEVEGVKVNIIHTGVGAIAESDIILASASNAIVIGFNVRPDVNAKRTADAENVDIRLHRVIYAAIEEVEAAMKGMLDPEYEEKVIGQAEVRQVFKVSRIGSIAGSYVTEGKITRDSTVRLIRDGVVIHEGSLQDLKRFKDDVKEVAKNYECGITLDGFNDVKEGDIIEAYIMEEIKRT</sequence>
<dbReference type="Gene3D" id="1.10.10.2480">
    <property type="match status" value="1"/>
</dbReference>
<feature type="compositionally biased region" description="Low complexity" evidence="10">
    <location>
        <begin position="68"/>
        <end position="92"/>
    </location>
</feature>
<dbReference type="InterPro" id="IPR053905">
    <property type="entry name" value="EF-G-like_DII"/>
</dbReference>
<comment type="subcellular location">
    <subcellularLocation>
        <location evidence="8">Cytoplasm</location>
    </subcellularLocation>
</comment>
<evidence type="ECO:0000256" key="5">
    <source>
        <dbReference type="ARBA" id="ARBA00022917"/>
    </source>
</evidence>
<name>A0ABV9NQY8_9BACI</name>